<sequence>MCPMAYRRTFSNRLFFLGPLTKFPLSPSTGTSSKSSTLSLVSPSDFSSGSPSSCAPWCPPKSSFSTFSPFFSFSARKLLRSASRALSLPSANGSSSTTTFSKSSAVSSSDSSFVTLSACVSVSACVPAGPVVSFSIFSAESAAETKSVKDRGKDLAFACGALASRGKKEDAAMSCALETASG</sequence>
<evidence type="ECO:0000313" key="1">
    <source>
        <dbReference type="EMBL" id="KFG58187.1"/>
    </source>
</evidence>
<protein>
    <submittedName>
        <fullName evidence="1">Uncharacterized protein</fullName>
    </submittedName>
</protein>
<proteinExistence type="predicted"/>
<name>A0A086LNG9_TOXGO</name>
<reference evidence="1 2" key="1">
    <citation type="submission" date="2014-05" db="EMBL/GenBank/DDBJ databases">
        <authorList>
            <person name="Sibley D."/>
            <person name="Venepally P."/>
            <person name="Karamycheva S."/>
            <person name="Hadjithomas M."/>
            <person name="Khan A."/>
            <person name="Brunk B."/>
            <person name="Roos D."/>
            <person name="Caler E."/>
            <person name="Lorenzi H."/>
        </authorList>
    </citation>
    <scope>NUCLEOTIDE SEQUENCE [LARGE SCALE GENOMIC DNA]</scope>
    <source>
        <strain evidence="1 2">RUB</strain>
    </source>
</reference>
<accession>A0A086LNG9</accession>
<dbReference type="EMBL" id="AFYV02002606">
    <property type="protein sequence ID" value="KFG58187.1"/>
    <property type="molecule type" value="Genomic_DNA"/>
</dbReference>
<evidence type="ECO:0000313" key="2">
    <source>
        <dbReference type="Proteomes" id="UP000028834"/>
    </source>
</evidence>
<gene>
    <name evidence="1" type="ORF">TGRUB_433020</name>
</gene>
<dbReference type="Proteomes" id="UP000028834">
    <property type="component" value="Unassembled WGS sequence"/>
</dbReference>
<organism evidence="1 2">
    <name type="scientific">Toxoplasma gondii RUB</name>
    <dbReference type="NCBI Taxonomy" id="935652"/>
    <lineage>
        <taxon>Eukaryota</taxon>
        <taxon>Sar</taxon>
        <taxon>Alveolata</taxon>
        <taxon>Apicomplexa</taxon>
        <taxon>Conoidasida</taxon>
        <taxon>Coccidia</taxon>
        <taxon>Eucoccidiorida</taxon>
        <taxon>Eimeriorina</taxon>
        <taxon>Sarcocystidae</taxon>
        <taxon>Toxoplasma</taxon>
    </lineage>
</organism>
<comment type="caution">
    <text evidence="1">The sequence shown here is derived from an EMBL/GenBank/DDBJ whole genome shotgun (WGS) entry which is preliminary data.</text>
</comment>
<dbReference type="AlphaFoldDB" id="A0A086LNG9"/>
<dbReference type="VEuPathDB" id="ToxoDB:TGRUB_433020"/>